<dbReference type="CDD" id="cd17546">
    <property type="entry name" value="REC_hyHK_CKI1_RcsC-like"/>
    <property type="match status" value="2"/>
</dbReference>
<dbReference type="EC" id="2.7.13.3" evidence="3"/>
<dbReference type="Gene3D" id="3.30.450.20">
    <property type="entry name" value="PAS domain"/>
    <property type="match status" value="4"/>
</dbReference>
<evidence type="ECO:0000313" key="20">
    <source>
        <dbReference type="EMBL" id="MDK2124715.1"/>
    </source>
</evidence>
<dbReference type="RefSeq" id="WP_284101024.1">
    <property type="nucleotide sequence ID" value="NZ_JARRAF010000011.1"/>
</dbReference>
<dbReference type="CDD" id="cd00082">
    <property type="entry name" value="HisKA"/>
    <property type="match status" value="1"/>
</dbReference>
<dbReference type="InterPro" id="IPR011006">
    <property type="entry name" value="CheY-like_superfamily"/>
</dbReference>
<dbReference type="PROSITE" id="PS50110">
    <property type="entry name" value="RESPONSE_REGULATORY"/>
    <property type="match status" value="2"/>
</dbReference>
<proteinExistence type="predicted"/>
<accession>A0ABT7DXF4</accession>
<feature type="domain" description="Response regulatory" evidence="16">
    <location>
        <begin position="1158"/>
        <end position="1277"/>
    </location>
</feature>
<dbReference type="Gene3D" id="3.30.565.10">
    <property type="entry name" value="Histidine kinase-like ATPase, C-terminal domain"/>
    <property type="match status" value="1"/>
</dbReference>
<name>A0ABT7DXF4_9NEIS</name>
<feature type="transmembrane region" description="Helical" evidence="14">
    <location>
        <begin position="353"/>
        <end position="370"/>
    </location>
</feature>
<comment type="subcellular location">
    <subcellularLocation>
        <location evidence="2">Cell membrane</location>
        <topology evidence="2">Multi-pass membrane protein</topology>
    </subcellularLocation>
</comment>
<keyword evidence="6 14" id="KW-0812">Transmembrane</keyword>
<dbReference type="InterPro" id="IPR013655">
    <property type="entry name" value="PAS_fold_3"/>
</dbReference>
<dbReference type="Pfam" id="PF08447">
    <property type="entry name" value="PAS_3"/>
    <property type="match status" value="1"/>
</dbReference>
<evidence type="ECO:0000256" key="12">
    <source>
        <dbReference type="PROSITE-ProRule" id="PRU00110"/>
    </source>
</evidence>
<dbReference type="InterPro" id="IPR008207">
    <property type="entry name" value="Sig_transdc_His_kin_Hpt_dom"/>
</dbReference>
<sequence>MVGVTGTKIRAHPSGVAMQRLALSLVALIWLGSLAVYFWQEHRLQQAAQIEALEREFRKHADKVAAAILNANNHLTRLKSWTEDRLAGDAVAVPLRLDIQPGRNGSLLLARRQAEAPPAAAAITTFDPRTATEMRQDLLQLLPGWFEWVAASHQVDRHLTATYLLATDRSLAAAHPFAMAEAMSLQYPMRPYVDQIEAFSRRLGTRTADREGIAWSKPRRDLRSAGWVTTGRVAIQYQNQTVAVIASDLAVEALFEGLRRDTADFGGYALLTEDGSVATTSHADFLRLMAQPASEALPPAVAAGWRDSAGQIARRSGYYYTSQALPGIGWTLVGYVSDAELAGLLWSADKLRLVGWLMACLLTVLVLWLLDRRLIGPALAAQSRLSENEAKWRTILEQAPDAILGIDSTGRVAFTNPAAERLLGVGAGTLRGSPVAQLLPTLNPADLQHPTPAGRAIEMVVRAGGRGSVPVELSLAVYQQEGAWLATAFIRDVSVRTAQRVSMQRAIDDAGAAHQQLRDMSDALPCVVFQLETAAGELQRINFISRQVAALLGYMPEQLQRQPALLLQGLPPDQRRLLQQAFERAMASGQSLQIDLPITLASKPGWQRIEAMPKAGADGVTVWNGYWQDVTAVKTFEQQLANQLEFQTQLIDALPNPVFVKGLDRTLTRCNTAFETSFGLRKGQLAGCQFAELNLMAEELARLLDGDDEKILAQPDLVIRREIQLRFADGKQHAVLYALQALRQPDGQVGALVGVMVDVSNLQLAERRISEAESRLRQLTDNLPLAVYQFKLMRGMPAFPFANAYWRQIGLEPAQVVEDADRVFALIVPEDLPAVQASIQQAIQNASPWLQECRITAADGSIRWMRGESQPVTLPDGSLLYNGYWQDITEIKRTTQELELAKLEAESATQAKSMFLANMSHEIRTPMNAIIGLAHLALETELAPKQRDYVQKIHEAGLSLLGILNDILDFSKIEAGRLDIECIPFDLNEVFSNVATVTGHTAVDKGLEFLIRSPRNLPGKLLGDPLRLGQVLINLANNAVKFTASGEVEVACVVLGQTASQLNLQFSVRDTGIGISDEEASRLFKPFTQADGSTTRRYGGTGLGLSICRRLLALMDSKLTLQSQPGQGSCFQFCLTLPWQADAEAAACLVPPGLVGMRALVVDDNPLAREVLADALAPYKLRVDCADSGLAALTAIRGASQSPYGLIFLDWQMPELDGIDTARAIRAEAGGQSPYLIMVTAYAGADMEERAREAGVQALLPKPLTPSSLHDCLLHQFGNQPIPLTGHAPAGPLLQGLRVLLVEDHPINQQIGCELLTSAGVQVEVVADGAAAVARLQAEADDAFDLVLMDLQMPVMDGHEATRAIRAERRFDRLPIVAMTAHAQSEEAERCRAEGMQAHLTKPIDPKQLFATLARLTGRSAPPADTTVAPVASAVLSSDSQSALVLDQEAGLARVAGNRPLYERLLQRFVQTHADTRSQIDAALAAGSIGHAIQLVHRSKGVAGNIGAERLHAAARLLEMALRDRDATALVASLTRFDSAFAELQQVLQPTLQALAAPDGPLLDDSDYAIALNRLRSLLRDSDSEALDQFALLRLSLLARCGTTFTLQLERALQGYDFSAALTLLAETIQ</sequence>
<evidence type="ECO:0000313" key="21">
    <source>
        <dbReference type="Proteomes" id="UP001172778"/>
    </source>
</evidence>
<evidence type="ECO:0000256" key="7">
    <source>
        <dbReference type="ARBA" id="ARBA00022741"/>
    </source>
</evidence>
<protein>
    <recommendedName>
        <fullName evidence="3">histidine kinase</fullName>
        <ecNumber evidence="3">2.7.13.3</ecNumber>
    </recommendedName>
</protein>
<dbReference type="SUPFAM" id="SSF55785">
    <property type="entry name" value="PYP-like sensor domain (PAS domain)"/>
    <property type="match status" value="4"/>
</dbReference>
<dbReference type="InterPro" id="IPR003661">
    <property type="entry name" value="HisK_dim/P_dom"/>
</dbReference>
<evidence type="ECO:0000256" key="4">
    <source>
        <dbReference type="ARBA" id="ARBA00022475"/>
    </source>
</evidence>
<dbReference type="PROSITE" id="PS50894">
    <property type="entry name" value="HPT"/>
    <property type="match status" value="1"/>
</dbReference>
<dbReference type="PROSITE" id="PS50113">
    <property type="entry name" value="PAC"/>
    <property type="match status" value="2"/>
</dbReference>
<dbReference type="InterPro" id="IPR013656">
    <property type="entry name" value="PAS_4"/>
</dbReference>
<dbReference type="Pfam" id="PF01627">
    <property type="entry name" value="Hpt"/>
    <property type="match status" value="1"/>
</dbReference>
<keyword evidence="5 13" id="KW-0597">Phosphoprotein</keyword>
<dbReference type="Pfam" id="PF00512">
    <property type="entry name" value="HisKA"/>
    <property type="match status" value="1"/>
</dbReference>
<feature type="domain" description="PAS" evidence="17">
    <location>
        <begin position="388"/>
        <end position="464"/>
    </location>
</feature>
<dbReference type="SMART" id="SM00388">
    <property type="entry name" value="HisKA"/>
    <property type="match status" value="1"/>
</dbReference>
<dbReference type="InterPro" id="IPR003594">
    <property type="entry name" value="HATPase_dom"/>
</dbReference>
<evidence type="ECO:0000256" key="6">
    <source>
        <dbReference type="ARBA" id="ARBA00022692"/>
    </source>
</evidence>
<dbReference type="Gene3D" id="3.40.50.2300">
    <property type="match status" value="2"/>
</dbReference>
<feature type="domain" description="PAC" evidence="18">
    <location>
        <begin position="719"/>
        <end position="771"/>
    </location>
</feature>
<evidence type="ECO:0000259" key="18">
    <source>
        <dbReference type="PROSITE" id="PS50113"/>
    </source>
</evidence>
<comment type="caution">
    <text evidence="20">The sequence shown here is derived from an EMBL/GenBank/DDBJ whole genome shotgun (WGS) entry which is preliminary data.</text>
</comment>
<dbReference type="InterPro" id="IPR036097">
    <property type="entry name" value="HisK_dim/P_sf"/>
</dbReference>
<evidence type="ECO:0000259" key="15">
    <source>
        <dbReference type="PROSITE" id="PS50109"/>
    </source>
</evidence>
<dbReference type="Proteomes" id="UP001172778">
    <property type="component" value="Unassembled WGS sequence"/>
</dbReference>
<dbReference type="Pfam" id="PF00989">
    <property type="entry name" value="PAS"/>
    <property type="match status" value="1"/>
</dbReference>
<dbReference type="InterPro" id="IPR036890">
    <property type="entry name" value="HATPase_C_sf"/>
</dbReference>
<keyword evidence="7" id="KW-0547">Nucleotide-binding</keyword>
<evidence type="ECO:0000256" key="13">
    <source>
        <dbReference type="PROSITE-ProRule" id="PRU00169"/>
    </source>
</evidence>
<dbReference type="SMART" id="SM00387">
    <property type="entry name" value="HATPase_c"/>
    <property type="match status" value="1"/>
</dbReference>
<dbReference type="SUPFAM" id="SSF47226">
    <property type="entry name" value="Histidine-containing phosphotransfer domain, HPT domain"/>
    <property type="match status" value="1"/>
</dbReference>
<keyword evidence="10" id="KW-0902">Two-component regulatory system</keyword>
<dbReference type="Gene3D" id="1.10.287.130">
    <property type="match status" value="1"/>
</dbReference>
<evidence type="ECO:0000259" key="19">
    <source>
        <dbReference type="PROSITE" id="PS50894"/>
    </source>
</evidence>
<evidence type="ECO:0000256" key="2">
    <source>
        <dbReference type="ARBA" id="ARBA00004651"/>
    </source>
</evidence>
<evidence type="ECO:0000256" key="8">
    <source>
        <dbReference type="ARBA" id="ARBA00022840"/>
    </source>
</evidence>
<keyword evidence="11 14" id="KW-0472">Membrane</keyword>
<feature type="modified residue" description="Phosphohistidine" evidence="12">
    <location>
        <position position="1497"/>
    </location>
</feature>
<evidence type="ECO:0000259" key="17">
    <source>
        <dbReference type="PROSITE" id="PS50112"/>
    </source>
</evidence>
<feature type="domain" description="Histidine kinase" evidence="15">
    <location>
        <begin position="918"/>
        <end position="1139"/>
    </location>
</feature>
<dbReference type="InterPro" id="IPR013767">
    <property type="entry name" value="PAS_fold"/>
</dbReference>
<keyword evidence="21" id="KW-1185">Reference proteome</keyword>
<evidence type="ECO:0000256" key="1">
    <source>
        <dbReference type="ARBA" id="ARBA00000085"/>
    </source>
</evidence>
<organism evidence="20 21">
    <name type="scientific">Parachitinimonas caeni</name>
    <dbReference type="NCBI Taxonomy" id="3031301"/>
    <lineage>
        <taxon>Bacteria</taxon>
        <taxon>Pseudomonadati</taxon>
        <taxon>Pseudomonadota</taxon>
        <taxon>Betaproteobacteria</taxon>
        <taxon>Neisseriales</taxon>
        <taxon>Chitinibacteraceae</taxon>
        <taxon>Parachitinimonas</taxon>
    </lineage>
</organism>
<dbReference type="Pfam" id="PF08448">
    <property type="entry name" value="PAS_4"/>
    <property type="match status" value="1"/>
</dbReference>
<dbReference type="NCBIfam" id="TIGR00229">
    <property type="entry name" value="sensory_box"/>
    <property type="match status" value="3"/>
</dbReference>
<dbReference type="PANTHER" id="PTHR45339:SF1">
    <property type="entry name" value="HYBRID SIGNAL TRANSDUCTION HISTIDINE KINASE J"/>
    <property type="match status" value="1"/>
</dbReference>
<feature type="modified residue" description="4-aspartylphosphate" evidence="13">
    <location>
        <position position="1350"/>
    </location>
</feature>
<evidence type="ECO:0000256" key="10">
    <source>
        <dbReference type="ARBA" id="ARBA00023012"/>
    </source>
</evidence>
<evidence type="ECO:0000256" key="11">
    <source>
        <dbReference type="ARBA" id="ARBA00023136"/>
    </source>
</evidence>
<feature type="domain" description="HPt" evidence="19">
    <location>
        <begin position="1458"/>
        <end position="1555"/>
    </location>
</feature>
<dbReference type="EMBL" id="JARRAF010000011">
    <property type="protein sequence ID" value="MDK2124715.1"/>
    <property type="molecule type" value="Genomic_DNA"/>
</dbReference>
<feature type="modified residue" description="4-aspartylphosphate" evidence="13">
    <location>
        <position position="1210"/>
    </location>
</feature>
<gene>
    <name evidence="20" type="ORF">PZA18_11705</name>
</gene>
<dbReference type="InterPro" id="IPR000700">
    <property type="entry name" value="PAS-assoc_C"/>
</dbReference>
<feature type="transmembrane region" description="Helical" evidence="14">
    <location>
        <begin position="20"/>
        <end position="39"/>
    </location>
</feature>
<keyword evidence="9 14" id="KW-1133">Transmembrane helix</keyword>
<dbReference type="CDD" id="cd00130">
    <property type="entry name" value="PAS"/>
    <property type="match status" value="4"/>
</dbReference>
<dbReference type="InterPro" id="IPR004358">
    <property type="entry name" value="Sig_transdc_His_kin-like_C"/>
</dbReference>
<feature type="domain" description="PAS" evidence="17">
    <location>
        <begin position="772"/>
        <end position="846"/>
    </location>
</feature>
<dbReference type="InterPro" id="IPR001789">
    <property type="entry name" value="Sig_transdc_resp-reg_receiver"/>
</dbReference>
<dbReference type="PANTHER" id="PTHR45339">
    <property type="entry name" value="HYBRID SIGNAL TRANSDUCTION HISTIDINE KINASE J"/>
    <property type="match status" value="1"/>
</dbReference>
<feature type="domain" description="PAS" evidence="17">
    <location>
        <begin position="513"/>
        <end position="589"/>
    </location>
</feature>
<evidence type="ECO:0000256" key="14">
    <source>
        <dbReference type="SAM" id="Phobius"/>
    </source>
</evidence>
<reference evidence="20" key="1">
    <citation type="submission" date="2023-03" db="EMBL/GenBank/DDBJ databases">
        <title>Chitinimonas shenzhenensis gen. nov., sp. nov., a novel member of family Burkholderiaceae isolated from activated sludge collected in Shen Zhen, China.</title>
        <authorList>
            <person name="Wang X."/>
        </authorList>
    </citation>
    <scope>NUCLEOTIDE SEQUENCE</scope>
    <source>
        <strain evidence="20">DQS-5</strain>
    </source>
</reference>
<dbReference type="InterPro" id="IPR036641">
    <property type="entry name" value="HPT_dom_sf"/>
</dbReference>
<dbReference type="SMART" id="SM00448">
    <property type="entry name" value="REC"/>
    <property type="match status" value="2"/>
</dbReference>
<dbReference type="SUPFAM" id="SSF47384">
    <property type="entry name" value="Homodimeric domain of signal transducing histidine kinase"/>
    <property type="match status" value="1"/>
</dbReference>
<dbReference type="PROSITE" id="PS50109">
    <property type="entry name" value="HIS_KIN"/>
    <property type="match status" value="1"/>
</dbReference>
<dbReference type="PROSITE" id="PS50112">
    <property type="entry name" value="PAS"/>
    <property type="match status" value="3"/>
</dbReference>
<keyword evidence="4" id="KW-1003">Cell membrane</keyword>
<dbReference type="Gene3D" id="1.20.120.160">
    <property type="entry name" value="HPT domain"/>
    <property type="match status" value="1"/>
</dbReference>
<dbReference type="Pfam" id="PF02518">
    <property type="entry name" value="HATPase_c"/>
    <property type="match status" value="1"/>
</dbReference>
<comment type="catalytic activity">
    <reaction evidence="1">
        <text>ATP + protein L-histidine = ADP + protein N-phospho-L-histidine.</text>
        <dbReference type="EC" id="2.7.13.3"/>
    </reaction>
</comment>
<dbReference type="PRINTS" id="PR00344">
    <property type="entry name" value="BCTRLSENSOR"/>
</dbReference>
<evidence type="ECO:0000256" key="3">
    <source>
        <dbReference type="ARBA" id="ARBA00012438"/>
    </source>
</evidence>
<dbReference type="SUPFAM" id="SSF55874">
    <property type="entry name" value="ATPase domain of HSP90 chaperone/DNA topoisomerase II/histidine kinase"/>
    <property type="match status" value="1"/>
</dbReference>
<dbReference type="InterPro" id="IPR005467">
    <property type="entry name" value="His_kinase_dom"/>
</dbReference>
<dbReference type="SMART" id="SM00091">
    <property type="entry name" value="PAS"/>
    <property type="match status" value="4"/>
</dbReference>
<dbReference type="InterPro" id="IPR000014">
    <property type="entry name" value="PAS"/>
</dbReference>
<dbReference type="Pfam" id="PF00072">
    <property type="entry name" value="Response_reg"/>
    <property type="match status" value="2"/>
</dbReference>
<evidence type="ECO:0000259" key="16">
    <source>
        <dbReference type="PROSITE" id="PS50110"/>
    </source>
</evidence>
<evidence type="ECO:0000256" key="9">
    <source>
        <dbReference type="ARBA" id="ARBA00022989"/>
    </source>
</evidence>
<dbReference type="SUPFAM" id="SSF52172">
    <property type="entry name" value="CheY-like"/>
    <property type="match status" value="2"/>
</dbReference>
<dbReference type="CDD" id="cd16922">
    <property type="entry name" value="HATPase_EvgS-ArcB-TorS-like"/>
    <property type="match status" value="1"/>
</dbReference>
<keyword evidence="8" id="KW-0067">ATP-binding</keyword>
<dbReference type="InterPro" id="IPR035965">
    <property type="entry name" value="PAS-like_dom_sf"/>
</dbReference>
<feature type="domain" description="Response regulatory" evidence="16">
    <location>
        <begin position="1298"/>
        <end position="1417"/>
    </location>
</feature>
<evidence type="ECO:0000256" key="5">
    <source>
        <dbReference type="ARBA" id="ARBA00022553"/>
    </source>
</evidence>
<feature type="domain" description="PAC" evidence="18">
    <location>
        <begin position="849"/>
        <end position="900"/>
    </location>
</feature>